<gene>
    <name evidence="2" type="ORF">LY89DRAFT_672722</name>
</gene>
<evidence type="ECO:0000259" key="1">
    <source>
        <dbReference type="Pfam" id="PF20150"/>
    </source>
</evidence>
<name>A0A194X0N1_MOLSC</name>
<dbReference type="OrthoDB" id="3501032at2759"/>
<reference evidence="2 3" key="1">
    <citation type="submission" date="2015-10" db="EMBL/GenBank/DDBJ databases">
        <title>Full genome of DAOMC 229536 Phialocephala scopiformis, a fungal endophyte of spruce producing the potent anti-insectan compound rugulosin.</title>
        <authorList>
            <consortium name="DOE Joint Genome Institute"/>
            <person name="Walker A.K."/>
            <person name="Frasz S.L."/>
            <person name="Seifert K.A."/>
            <person name="Miller J.D."/>
            <person name="Mondo S.J."/>
            <person name="Labutti K."/>
            <person name="Lipzen A."/>
            <person name="Dockter R."/>
            <person name="Kennedy M."/>
            <person name="Grigoriev I.V."/>
            <person name="Spatafora J.W."/>
        </authorList>
    </citation>
    <scope>NUCLEOTIDE SEQUENCE [LARGE SCALE GENOMIC DNA]</scope>
    <source>
        <strain evidence="2 3">CBS 120377</strain>
    </source>
</reference>
<protein>
    <recommendedName>
        <fullName evidence="1">2EXR domain-containing protein</fullName>
    </recommendedName>
</protein>
<dbReference type="GeneID" id="28823029"/>
<sequence length="321" mass="37054">MASQERKEKSTTTEVNNDDGDLSVLQGFPFFARLPNEIKDMIWHFALFPQLIRIDLEGGNTAVWEHPKWNSRTVSTKSLNSPLSKMYGDHYMFVMNVGYSSKGGPRVTPSFAFRPQHDTLYYPELLTQYHVFWGGAFVKQQEYQQLDIRDSNRRLFLSEIQSIAIGGVVQRFEAENVPITDHSSFYRVHYKKGWALGLDRIISGFPCLEELIIVSPTIEQLSASASALKEASKGRHGQFLSTDPAECQRLIEEQIKLFESYLNAEGKKLFERQMNHSYLEPREPSHPKISEWWKDPVVKWMTELELKARFGLKPDSRDLES</sequence>
<proteinExistence type="predicted"/>
<keyword evidence="3" id="KW-1185">Reference proteome</keyword>
<dbReference type="RefSeq" id="XP_018067869.1">
    <property type="nucleotide sequence ID" value="XM_018213303.1"/>
</dbReference>
<dbReference type="InParanoid" id="A0A194X0N1"/>
<dbReference type="Proteomes" id="UP000070700">
    <property type="component" value="Unassembled WGS sequence"/>
</dbReference>
<organism evidence="2 3">
    <name type="scientific">Mollisia scopiformis</name>
    <name type="common">Conifer needle endophyte fungus</name>
    <name type="synonym">Phialocephala scopiformis</name>
    <dbReference type="NCBI Taxonomy" id="149040"/>
    <lineage>
        <taxon>Eukaryota</taxon>
        <taxon>Fungi</taxon>
        <taxon>Dikarya</taxon>
        <taxon>Ascomycota</taxon>
        <taxon>Pezizomycotina</taxon>
        <taxon>Leotiomycetes</taxon>
        <taxon>Helotiales</taxon>
        <taxon>Mollisiaceae</taxon>
        <taxon>Mollisia</taxon>
    </lineage>
</organism>
<accession>A0A194X0N1</accession>
<evidence type="ECO:0000313" key="2">
    <source>
        <dbReference type="EMBL" id="KUJ13514.1"/>
    </source>
</evidence>
<feature type="domain" description="2EXR" evidence="1">
    <location>
        <begin position="28"/>
        <end position="120"/>
    </location>
</feature>
<dbReference type="KEGG" id="psco:LY89DRAFT_672722"/>
<dbReference type="EMBL" id="KQ947422">
    <property type="protein sequence ID" value="KUJ13514.1"/>
    <property type="molecule type" value="Genomic_DNA"/>
</dbReference>
<dbReference type="AlphaFoldDB" id="A0A194X0N1"/>
<dbReference type="InterPro" id="IPR045518">
    <property type="entry name" value="2EXR"/>
</dbReference>
<evidence type="ECO:0000313" key="3">
    <source>
        <dbReference type="Proteomes" id="UP000070700"/>
    </source>
</evidence>
<dbReference type="Pfam" id="PF20150">
    <property type="entry name" value="2EXR"/>
    <property type="match status" value="1"/>
</dbReference>